<accession>A0A0D2BQ20</accession>
<feature type="region of interest" description="Disordered" evidence="1">
    <location>
        <begin position="1"/>
        <end position="67"/>
    </location>
</feature>
<dbReference type="RefSeq" id="XP_013315215.1">
    <property type="nucleotide sequence ID" value="XM_013459761.1"/>
</dbReference>
<evidence type="ECO:0000313" key="2">
    <source>
        <dbReference type="EMBL" id="KIW54631.1"/>
    </source>
</evidence>
<sequence length="67" mass="6930">MSDNPSGPSRGTPKPLPTTNPPQAGGTGKPKKPPAQNGVGHPSKGWDSLRDPELDKKEDVGGSKSKE</sequence>
<dbReference type="HOGENOM" id="CLU_205445_0_0_1"/>
<proteinExistence type="predicted"/>
<keyword evidence="3" id="KW-1185">Reference proteome</keyword>
<organism evidence="2 3">
    <name type="scientific">Exophiala xenobiotica</name>
    <dbReference type="NCBI Taxonomy" id="348802"/>
    <lineage>
        <taxon>Eukaryota</taxon>
        <taxon>Fungi</taxon>
        <taxon>Dikarya</taxon>
        <taxon>Ascomycota</taxon>
        <taxon>Pezizomycotina</taxon>
        <taxon>Eurotiomycetes</taxon>
        <taxon>Chaetothyriomycetidae</taxon>
        <taxon>Chaetothyriales</taxon>
        <taxon>Herpotrichiellaceae</taxon>
        <taxon>Exophiala</taxon>
    </lineage>
</organism>
<dbReference type="AlphaFoldDB" id="A0A0D2BQ20"/>
<gene>
    <name evidence="2" type="ORF">PV05_06980</name>
</gene>
<reference evidence="2 3" key="1">
    <citation type="submission" date="2015-01" db="EMBL/GenBank/DDBJ databases">
        <title>The Genome Sequence of Exophiala xenobiotica CBS118157.</title>
        <authorList>
            <consortium name="The Broad Institute Genomics Platform"/>
            <person name="Cuomo C."/>
            <person name="de Hoog S."/>
            <person name="Gorbushina A."/>
            <person name="Stielow B."/>
            <person name="Teixiera M."/>
            <person name="Abouelleil A."/>
            <person name="Chapman S.B."/>
            <person name="Priest M."/>
            <person name="Young S.K."/>
            <person name="Wortman J."/>
            <person name="Nusbaum C."/>
            <person name="Birren B."/>
        </authorList>
    </citation>
    <scope>NUCLEOTIDE SEQUENCE [LARGE SCALE GENOMIC DNA]</scope>
    <source>
        <strain evidence="2 3">CBS 118157</strain>
    </source>
</reference>
<evidence type="ECO:0000256" key="1">
    <source>
        <dbReference type="SAM" id="MobiDB-lite"/>
    </source>
</evidence>
<name>A0A0D2BQ20_9EURO</name>
<dbReference type="Proteomes" id="UP000054342">
    <property type="component" value="Unassembled WGS sequence"/>
</dbReference>
<feature type="compositionally biased region" description="Basic and acidic residues" evidence="1">
    <location>
        <begin position="47"/>
        <end position="67"/>
    </location>
</feature>
<dbReference type="OrthoDB" id="10400848at2759"/>
<dbReference type="EMBL" id="KN847320">
    <property type="protein sequence ID" value="KIW54631.1"/>
    <property type="molecule type" value="Genomic_DNA"/>
</dbReference>
<dbReference type="GeneID" id="25328888"/>
<protein>
    <submittedName>
        <fullName evidence="2">Uncharacterized protein</fullName>
    </submittedName>
</protein>
<evidence type="ECO:0000313" key="3">
    <source>
        <dbReference type="Proteomes" id="UP000054342"/>
    </source>
</evidence>